<keyword evidence="1" id="KW-0472">Membrane</keyword>
<dbReference type="RefSeq" id="WP_006872195.1">
    <property type="nucleotide sequence ID" value="NZ_JH413846.1"/>
</dbReference>
<evidence type="ECO:0000256" key="1">
    <source>
        <dbReference type="SAM" id="Phobius"/>
    </source>
</evidence>
<keyword evidence="3" id="KW-1185">Reference proteome</keyword>
<accession>G9ESP5</accession>
<dbReference type="STRING" id="658187.LDG_8316"/>
<feature type="transmembrane region" description="Helical" evidence="1">
    <location>
        <begin position="97"/>
        <end position="124"/>
    </location>
</feature>
<dbReference type="HOGENOM" id="CLU_1946121_0_0_6"/>
<proteinExistence type="predicted"/>
<dbReference type="InParanoid" id="G9ESP5"/>
<name>G9ESP5_9GAMM</name>
<keyword evidence="1" id="KW-0812">Transmembrane</keyword>
<dbReference type="EMBL" id="JH413846">
    <property type="protein sequence ID" value="EHL29726.1"/>
    <property type="molecule type" value="Genomic_DNA"/>
</dbReference>
<dbReference type="eggNOG" id="ENOG5031EWS">
    <property type="taxonomic scope" value="Bacteria"/>
</dbReference>
<sequence length="129" mass="13972">MIDATKMNRWALKAGIVLMHLSYAPALFADSGWFPKVAASDDMTSGNKSAMTVLSNVVKQGLMILLFIVSVVMFTKFIATVSHGIEEAKKHEGGSMAVFANFAVMGIIYLVISIATGYLGYTIITNFKL</sequence>
<dbReference type="OrthoDB" id="5650342at2"/>
<gene>
    <name evidence="2" type="ORF">LDG_8316</name>
</gene>
<organism evidence="2 3">
    <name type="scientific">Legionella drancourtii LLAP12</name>
    <dbReference type="NCBI Taxonomy" id="658187"/>
    <lineage>
        <taxon>Bacteria</taxon>
        <taxon>Pseudomonadati</taxon>
        <taxon>Pseudomonadota</taxon>
        <taxon>Gammaproteobacteria</taxon>
        <taxon>Legionellales</taxon>
        <taxon>Legionellaceae</taxon>
        <taxon>Legionella</taxon>
    </lineage>
</organism>
<keyword evidence="1" id="KW-1133">Transmembrane helix</keyword>
<dbReference type="AlphaFoldDB" id="G9ESP5"/>
<evidence type="ECO:0000313" key="3">
    <source>
        <dbReference type="Proteomes" id="UP000002770"/>
    </source>
</evidence>
<reference evidence="2 3" key="1">
    <citation type="journal article" date="2011" name="BMC Genomics">
        <title>Insight into cross-talk between intra-amoebal pathogens.</title>
        <authorList>
            <person name="Gimenez G."/>
            <person name="Bertelli C."/>
            <person name="Moliner C."/>
            <person name="Robert C."/>
            <person name="Raoult D."/>
            <person name="Fournier P.E."/>
            <person name="Greub G."/>
        </authorList>
    </citation>
    <scope>NUCLEOTIDE SEQUENCE [LARGE SCALE GENOMIC DNA]</scope>
    <source>
        <strain evidence="2 3">LLAP12</strain>
    </source>
</reference>
<evidence type="ECO:0000313" key="2">
    <source>
        <dbReference type="EMBL" id="EHL29726.1"/>
    </source>
</evidence>
<protein>
    <submittedName>
        <fullName evidence="2">Uncharacterized protein</fullName>
    </submittedName>
</protein>
<dbReference type="Proteomes" id="UP000002770">
    <property type="component" value="Unassembled WGS sequence"/>
</dbReference>
<feature type="transmembrane region" description="Helical" evidence="1">
    <location>
        <begin position="61"/>
        <end position="85"/>
    </location>
</feature>